<dbReference type="OrthoDB" id="2322499at2759"/>
<name>A0A0C9TJ76_PAXIN</name>
<dbReference type="Proteomes" id="UP000053647">
    <property type="component" value="Unassembled WGS sequence"/>
</dbReference>
<evidence type="ECO:0000313" key="4">
    <source>
        <dbReference type="Proteomes" id="UP000053647"/>
    </source>
</evidence>
<sequence length="154" mass="17707">MSNKLHPNVVEERPSPEETLNEDVSDEFEDTPEPPKKRSKGTHAKGIQNEGTSSKSRRRGKLEMLPELNLDVLFHIFTFLRPLDLLNLARTTKAFRQFLMQKSLAFVWVAARRQIEHDFPDCPSDLSEPQYANLVFYPHCHVSAVFLGIFVLTN</sequence>
<proteinExistence type="predicted"/>
<accession>A0A0C9TJ76</accession>
<dbReference type="SUPFAM" id="SSF81383">
    <property type="entry name" value="F-box domain"/>
    <property type="match status" value="1"/>
</dbReference>
<reference evidence="4" key="2">
    <citation type="submission" date="2015-01" db="EMBL/GenBank/DDBJ databases">
        <title>Evolutionary Origins and Diversification of the Mycorrhizal Mutualists.</title>
        <authorList>
            <consortium name="DOE Joint Genome Institute"/>
            <consortium name="Mycorrhizal Genomics Consortium"/>
            <person name="Kohler A."/>
            <person name="Kuo A."/>
            <person name="Nagy L.G."/>
            <person name="Floudas D."/>
            <person name="Copeland A."/>
            <person name="Barry K.W."/>
            <person name="Cichocki N."/>
            <person name="Veneault-Fourrey C."/>
            <person name="LaButti K."/>
            <person name="Lindquist E.A."/>
            <person name="Lipzen A."/>
            <person name="Lundell T."/>
            <person name="Morin E."/>
            <person name="Murat C."/>
            <person name="Riley R."/>
            <person name="Ohm R."/>
            <person name="Sun H."/>
            <person name="Tunlid A."/>
            <person name="Henrissat B."/>
            <person name="Grigoriev I.V."/>
            <person name="Hibbett D.S."/>
            <person name="Martin F."/>
        </authorList>
    </citation>
    <scope>NUCLEOTIDE SEQUENCE [LARGE SCALE GENOMIC DNA]</scope>
    <source>
        <strain evidence="4">ATCC 200175</strain>
    </source>
</reference>
<dbReference type="HOGENOM" id="CLU_139930_1_0_1"/>
<evidence type="ECO:0000313" key="3">
    <source>
        <dbReference type="EMBL" id="KIJ10783.1"/>
    </source>
</evidence>
<gene>
    <name evidence="3" type="ORF">PAXINDRAFT_85522</name>
</gene>
<dbReference type="EMBL" id="KN819396">
    <property type="protein sequence ID" value="KIJ10783.1"/>
    <property type="molecule type" value="Genomic_DNA"/>
</dbReference>
<reference evidence="3 4" key="1">
    <citation type="submission" date="2014-06" db="EMBL/GenBank/DDBJ databases">
        <authorList>
            <consortium name="DOE Joint Genome Institute"/>
            <person name="Kuo A."/>
            <person name="Kohler A."/>
            <person name="Nagy L.G."/>
            <person name="Floudas D."/>
            <person name="Copeland A."/>
            <person name="Barry K.W."/>
            <person name="Cichocki N."/>
            <person name="Veneault-Fourrey C."/>
            <person name="LaButti K."/>
            <person name="Lindquist E.A."/>
            <person name="Lipzen A."/>
            <person name="Lundell T."/>
            <person name="Morin E."/>
            <person name="Murat C."/>
            <person name="Sun H."/>
            <person name="Tunlid A."/>
            <person name="Henrissat B."/>
            <person name="Grigoriev I.V."/>
            <person name="Hibbett D.S."/>
            <person name="Martin F."/>
            <person name="Nordberg H.P."/>
            <person name="Cantor M.N."/>
            <person name="Hua S.X."/>
        </authorList>
    </citation>
    <scope>NUCLEOTIDE SEQUENCE [LARGE SCALE GENOMIC DNA]</scope>
    <source>
        <strain evidence="3 4">ATCC 200175</strain>
    </source>
</reference>
<evidence type="ECO:0000259" key="2">
    <source>
        <dbReference type="Pfam" id="PF00646"/>
    </source>
</evidence>
<dbReference type="CDD" id="cd09917">
    <property type="entry name" value="F-box_SF"/>
    <property type="match status" value="1"/>
</dbReference>
<dbReference type="InterPro" id="IPR001810">
    <property type="entry name" value="F-box_dom"/>
</dbReference>
<feature type="domain" description="F-box" evidence="2">
    <location>
        <begin position="66"/>
        <end position="100"/>
    </location>
</feature>
<dbReference type="Pfam" id="PF00646">
    <property type="entry name" value="F-box"/>
    <property type="match status" value="1"/>
</dbReference>
<feature type="region of interest" description="Disordered" evidence="1">
    <location>
        <begin position="1"/>
        <end position="60"/>
    </location>
</feature>
<dbReference type="InterPro" id="IPR036047">
    <property type="entry name" value="F-box-like_dom_sf"/>
</dbReference>
<organism evidence="3 4">
    <name type="scientific">Paxillus involutus ATCC 200175</name>
    <dbReference type="NCBI Taxonomy" id="664439"/>
    <lineage>
        <taxon>Eukaryota</taxon>
        <taxon>Fungi</taxon>
        <taxon>Dikarya</taxon>
        <taxon>Basidiomycota</taxon>
        <taxon>Agaricomycotina</taxon>
        <taxon>Agaricomycetes</taxon>
        <taxon>Agaricomycetidae</taxon>
        <taxon>Boletales</taxon>
        <taxon>Paxilineae</taxon>
        <taxon>Paxillaceae</taxon>
        <taxon>Paxillus</taxon>
    </lineage>
</organism>
<keyword evidence="4" id="KW-1185">Reference proteome</keyword>
<dbReference type="AlphaFoldDB" id="A0A0C9TJ76"/>
<evidence type="ECO:0000256" key="1">
    <source>
        <dbReference type="SAM" id="MobiDB-lite"/>
    </source>
</evidence>
<feature type="compositionally biased region" description="Acidic residues" evidence="1">
    <location>
        <begin position="19"/>
        <end position="32"/>
    </location>
</feature>
<protein>
    <recommendedName>
        <fullName evidence="2">F-box domain-containing protein</fullName>
    </recommendedName>
</protein>
<dbReference type="Gene3D" id="1.20.1280.50">
    <property type="match status" value="1"/>
</dbReference>